<accession>A0ABV4E716</accession>
<dbReference type="Pfam" id="PF17037">
    <property type="entry name" value="CBP_BcsO"/>
    <property type="match status" value="1"/>
</dbReference>
<protein>
    <submittedName>
        <fullName evidence="1">Cellulose biosynthesis protein BcsO</fullName>
    </submittedName>
</protein>
<reference evidence="1 2" key="1">
    <citation type="submission" date="2024-07" db="EMBL/GenBank/DDBJ databases">
        <authorList>
            <person name="Hebao G."/>
        </authorList>
    </citation>
    <scope>NUCLEOTIDE SEQUENCE [LARGE SCALE GENOMIC DNA]</scope>
    <source>
        <strain evidence="1 2">ACCC 02193</strain>
    </source>
</reference>
<evidence type="ECO:0000313" key="2">
    <source>
        <dbReference type="Proteomes" id="UP001565243"/>
    </source>
</evidence>
<proteinExistence type="predicted"/>
<gene>
    <name evidence="1" type="primary">bcsO</name>
    <name evidence="1" type="ORF">AB6T85_09405</name>
</gene>
<dbReference type="Proteomes" id="UP001565243">
    <property type="component" value="Unassembled WGS sequence"/>
</dbReference>
<dbReference type="EMBL" id="JBGFFX010000004">
    <property type="protein sequence ID" value="MEY8770641.1"/>
    <property type="molecule type" value="Genomic_DNA"/>
</dbReference>
<keyword evidence="2" id="KW-1185">Reference proteome</keyword>
<comment type="caution">
    <text evidence="1">The sequence shown here is derived from an EMBL/GenBank/DDBJ whole genome shotgun (WGS) entry which is preliminary data.</text>
</comment>
<name>A0ABV4E716_9GAMM</name>
<sequence>MKSYDDLQRFKEKTLTNHIEFKDMSEQTRNADQTNWAIIRQLMNEGAEPALGNGQRTDVAAPQPAAADLFSQPAPVKIPAQASAPLSSRVAAFVAAKPAAQSGSLLESISASLKPAAQPGLASLPEAARVQETVSLSAGAYPQGSASPSETVGTQITASPLETARVQETVSLAEAVRLQGSALPSETIRARMPETARASSPIAPCLPGASLLDAVRAQPVPSDIARPASSSVPPEAGQAARFKPLFSVSGVRAAEEKALPKETLLQPLLEKIALCR</sequence>
<dbReference type="InterPro" id="IPR031484">
    <property type="entry name" value="CBP_BcsO"/>
</dbReference>
<organism evidence="1 2">
    <name type="scientific">Erwinia aeris</name>
    <dbReference type="NCBI Taxonomy" id="3239803"/>
    <lineage>
        <taxon>Bacteria</taxon>
        <taxon>Pseudomonadati</taxon>
        <taxon>Pseudomonadota</taxon>
        <taxon>Gammaproteobacteria</taxon>
        <taxon>Enterobacterales</taxon>
        <taxon>Erwiniaceae</taxon>
        <taxon>Erwinia</taxon>
    </lineage>
</organism>
<dbReference type="RefSeq" id="WP_369895382.1">
    <property type="nucleotide sequence ID" value="NZ_JBGFFX010000004.1"/>
</dbReference>
<evidence type="ECO:0000313" key="1">
    <source>
        <dbReference type="EMBL" id="MEY8770641.1"/>
    </source>
</evidence>